<evidence type="ECO:0000313" key="15">
    <source>
        <dbReference type="Proteomes" id="UP001055911"/>
    </source>
</evidence>
<evidence type="ECO:0000313" key="14">
    <source>
        <dbReference type="EMBL" id="USS89714.1"/>
    </source>
</evidence>
<protein>
    <recommendedName>
        <fullName evidence="10">tRNA dimethylallyltransferase</fullName>
        <ecNumber evidence="10">2.5.1.75</ecNumber>
    </recommendedName>
    <alternativeName>
        <fullName evidence="10">Dimethylallyl diphosphate:tRNA dimethylallyltransferase</fullName>
        <shortName evidence="10">DMAPP:tRNA dimethylallyltransferase</shortName>
        <shortName evidence="10">DMATase</shortName>
    </alternativeName>
    <alternativeName>
        <fullName evidence="10">Isopentenyl-diphosphate:tRNA isopentenyltransferase</fullName>
        <shortName evidence="10">IPP transferase</shortName>
        <shortName evidence="10">IPPT</shortName>
        <shortName evidence="10">IPTase</shortName>
    </alternativeName>
</protein>
<sequence>MKPKVLAVVGPTAVGKSDLAISLAQKFNGEIISGDSMQVYRHLDIGTAKVSPTEQSLVPHHLIDILTVQERYGVQQFVSDCQALIAGIHQRGKLPIIAGGTGYYLKALLQGLQLGGHNSSSAEVRSHLEAELAEVGPEELWHQLQLIDDIAAAKIDAHNSRRVMRALEIYRVTGKLPSGQQNHPHPYDAYLIGLNCERSLLYQRINQRVELMMQMGLLAENEWLRKQGPNLPALKGIGYREFTPYFAGEQDLATTVSEIQKDSRHYAKRQLTWFRNQMDVHWYNLVERKEQITEIEQAVQRWRNTDEL</sequence>
<evidence type="ECO:0000256" key="3">
    <source>
        <dbReference type="ARBA" id="ARBA00005842"/>
    </source>
</evidence>
<evidence type="ECO:0000256" key="8">
    <source>
        <dbReference type="ARBA" id="ARBA00022842"/>
    </source>
</evidence>
<dbReference type="InterPro" id="IPR018022">
    <property type="entry name" value="IPT"/>
</dbReference>
<comment type="subunit">
    <text evidence="10">Monomer.</text>
</comment>
<feature type="site" description="Interaction with substrate tRNA" evidence="10">
    <location>
        <position position="101"/>
    </location>
</feature>
<comment type="similarity">
    <text evidence="3 10 13">Belongs to the IPP transferase family.</text>
</comment>
<keyword evidence="4 10" id="KW-0808">Transferase</keyword>
<dbReference type="AlphaFoldDB" id="A0A9Q8ZU94"/>
<dbReference type="GO" id="GO:0005524">
    <property type="term" value="F:ATP binding"/>
    <property type="evidence" value="ECO:0007669"/>
    <property type="project" value="UniProtKB-UniRule"/>
</dbReference>
<gene>
    <name evidence="10 14" type="primary">miaA</name>
    <name evidence="14" type="ORF">M3M40_02700</name>
</gene>
<dbReference type="GO" id="GO:0052381">
    <property type="term" value="F:tRNA dimethylallyltransferase activity"/>
    <property type="evidence" value="ECO:0007669"/>
    <property type="project" value="UniProtKB-UniRule"/>
</dbReference>
<dbReference type="EMBL" id="CP097119">
    <property type="protein sequence ID" value="USS89714.1"/>
    <property type="molecule type" value="Genomic_DNA"/>
</dbReference>
<dbReference type="Gene3D" id="1.10.20.140">
    <property type="match status" value="1"/>
</dbReference>
<comment type="caution">
    <text evidence="10">Lacks conserved residue(s) required for the propagation of feature annotation.</text>
</comment>
<dbReference type="RefSeq" id="WP_252767263.1">
    <property type="nucleotide sequence ID" value="NZ_CP097119.1"/>
</dbReference>
<keyword evidence="8 10" id="KW-0460">Magnesium</keyword>
<keyword evidence="15" id="KW-1185">Reference proteome</keyword>
<evidence type="ECO:0000256" key="4">
    <source>
        <dbReference type="ARBA" id="ARBA00022679"/>
    </source>
</evidence>
<dbReference type="Proteomes" id="UP001055911">
    <property type="component" value="Chromosome"/>
</dbReference>
<feature type="binding site" evidence="10">
    <location>
        <begin position="12"/>
        <end position="17"/>
    </location>
    <ligand>
        <name>substrate</name>
    </ligand>
</feature>
<dbReference type="PANTHER" id="PTHR11088">
    <property type="entry name" value="TRNA DIMETHYLALLYLTRANSFERASE"/>
    <property type="match status" value="1"/>
</dbReference>
<evidence type="ECO:0000256" key="12">
    <source>
        <dbReference type="RuleBase" id="RU003784"/>
    </source>
</evidence>
<dbReference type="NCBIfam" id="TIGR00174">
    <property type="entry name" value="miaA"/>
    <property type="match status" value="1"/>
</dbReference>
<evidence type="ECO:0000256" key="9">
    <source>
        <dbReference type="ARBA" id="ARBA00049563"/>
    </source>
</evidence>
<keyword evidence="6 10" id="KW-0547">Nucleotide-binding</keyword>
<keyword evidence="7 10" id="KW-0067">ATP-binding</keyword>
<dbReference type="GO" id="GO:0006400">
    <property type="term" value="P:tRNA modification"/>
    <property type="evidence" value="ECO:0007669"/>
    <property type="project" value="TreeGrafter"/>
</dbReference>
<feature type="region of interest" description="Interaction with substrate tRNA" evidence="10">
    <location>
        <begin position="35"/>
        <end position="38"/>
    </location>
</feature>
<evidence type="ECO:0000256" key="5">
    <source>
        <dbReference type="ARBA" id="ARBA00022694"/>
    </source>
</evidence>
<evidence type="ECO:0000256" key="6">
    <source>
        <dbReference type="ARBA" id="ARBA00022741"/>
    </source>
</evidence>
<comment type="catalytic activity">
    <reaction evidence="9 10 11">
        <text>adenosine(37) in tRNA + dimethylallyl diphosphate = N(6)-dimethylallyladenosine(37) in tRNA + diphosphate</text>
        <dbReference type="Rhea" id="RHEA:26482"/>
        <dbReference type="Rhea" id="RHEA-COMP:10162"/>
        <dbReference type="Rhea" id="RHEA-COMP:10375"/>
        <dbReference type="ChEBI" id="CHEBI:33019"/>
        <dbReference type="ChEBI" id="CHEBI:57623"/>
        <dbReference type="ChEBI" id="CHEBI:74411"/>
        <dbReference type="ChEBI" id="CHEBI:74415"/>
        <dbReference type="EC" id="2.5.1.75"/>
    </reaction>
</comment>
<dbReference type="InterPro" id="IPR039657">
    <property type="entry name" value="Dimethylallyltransferase"/>
</dbReference>
<dbReference type="Gene3D" id="3.40.50.300">
    <property type="entry name" value="P-loop containing nucleotide triphosphate hydrolases"/>
    <property type="match status" value="1"/>
</dbReference>
<evidence type="ECO:0000256" key="2">
    <source>
        <dbReference type="ARBA" id="ARBA00003213"/>
    </source>
</evidence>
<feature type="site" description="Interaction with substrate tRNA" evidence="10">
    <location>
        <position position="125"/>
    </location>
</feature>
<evidence type="ECO:0000256" key="7">
    <source>
        <dbReference type="ARBA" id="ARBA00022840"/>
    </source>
</evidence>
<comment type="function">
    <text evidence="2 10 12">Catalyzes the transfer of a dimethylallyl group onto the adenine at position 37 in tRNAs that read codons beginning with uridine, leading to the formation of N6-(dimethylallyl)adenosine (i(6)A).</text>
</comment>
<comment type="cofactor">
    <cofactor evidence="1 10">
        <name>Mg(2+)</name>
        <dbReference type="ChEBI" id="CHEBI:18420"/>
    </cofactor>
</comment>
<reference evidence="14" key="1">
    <citation type="submission" date="2022-05" db="EMBL/GenBank/DDBJ databases">
        <authorList>
            <person name="Oliphant S.A."/>
            <person name="Watson-Haigh N.S."/>
            <person name="Sumby K.M."/>
            <person name="Gardner J.M."/>
            <person name="Jiranek V."/>
        </authorList>
    </citation>
    <scope>NUCLEOTIDE SEQUENCE</scope>
    <source>
        <strain evidence="14">KI4_B1</strain>
    </source>
</reference>
<dbReference type="PANTHER" id="PTHR11088:SF60">
    <property type="entry name" value="TRNA DIMETHYLALLYLTRANSFERASE"/>
    <property type="match status" value="1"/>
</dbReference>
<evidence type="ECO:0000256" key="11">
    <source>
        <dbReference type="RuleBase" id="RU003783"/>
    </source>
</evidence>
<dbReference type="InterPro" id="IPR027417">
    <property type="entry name" value="P-loop_NTPase"/>
</dbReference>
<dbReference type="EC" id="2.5.1.75" evidence="10"/>
<evidence type="ECO:0000256" key="1">
    <source>
        <dbReference type="ARBA" id="ARBA00001946"/>
    </source>
</evidence>
<name>A0A9Q8ZU94_9LACO</name>
<feature type="binding site" evidence="10">
    <location>
        <begin position="10"/>
        <end position="17"/>
    </location>
    <ligand>
        <name>ATP</name>
        <dbReference type="ChEBI" id="CHEBI:30616"/>
    </ligand>
</feature>
<proteinExistence type="inferred from homology"/>
<evidence type="ECO:0000256" key="13">
    <source>
        <dbReference type="RuleBase" id="RU003785"/>
    </source>
</evidence>
<accession>A0A9Q8ZU94</accession>
<keyword evidence="5 10" id="KW-0819">tRNA processing</keyword>
<organism evidence="14 15">
    <name type="scientific">Fructilactobacillus cliffordii</name>
    <dbReference type="NCBI Taxonomy" id="2940299"/>
    <lineage>
        <taxon>Bacteria</taxon>
        <taxon>Bacillati</taxon>
        <taxon>Bacillota</taxon>
        <taxon>Bacilli</taxon>
        <taxon>Lactobacillales</taxon>
        <taxon>Lactobacillaceae</taxon>
        <taxon>Fructilactobacillus</taxon>
    </lineage>
</organism>
<evidence type="ECO:0000256" key="10">
    <source>
        <dbReference type="HAMAP-Rule" id="MF_00185"/>
    </source>
</evidence>
<dbReference type="SUPFAM" id="SSF52540">
    <property type="entry name" value="P-loop containing nucleoside triphosphate hydrolases"/>
    <property type="match status" value="2"/>
</dbReference>
<dbReference type="HAMAP" id="MF_00185">
    <property type="entry name" value="IPP_trans"/>
    <property type="match status" value="1"/>
</dbReference>
<dbReference type="Pfam" id="PF01715">
    <property type="entry name" value="IPPT"/>
    <property type="match status" value="1"/>
</dbReference>